<dbReference type="Gene3D" id="3.40.50.10540">
    <property type="entry name" value="Crotonobetainyl-coa:carnitine coa-transferase, domain 1"/>
    <property type="match status" value="1"/>
</dbReference>
<dbReference type="SUPFAM" id="SSF89796">
    <property type="entry name" value="CoA-transferase family III (CaiB/BaiF)"/>
    <property type="match status" value="1"/>
</dbReference>
<reference evidence="2 3" key="1">
    <citation type="submission" date="2018-11" db="EMBL/GenBank/DDBJ databases">
        <title>Genomic Encyclopedia of Type Strains, Phase IV (KMG-IV): sequencing the most valuable type-strain genomes for metagenomic binning, comparative biology and taxonomic classification.</title>
        <authorList>
            <person name="Goeker M."/>
        </authorList>
    </citation>
    <scope>NUCLEOTIDE SEQUENCE [LARGE SCALE GENOMIC DNA]</scope>
    <source>
        <strain evidence="2 3">DSM 5900</strain>
    </source>
</reference>
<dbReference type="PANTHER" id="PTHR48228">
    <property type="entry name" value="SUCCINYL-COA--D-CITRAMALATE COA-TRANSFERASE"/>
    <property type="match status" value="1"/>
</dbReference>
<name>A0A3N1LKA2_9PROT</name>
<keyword evidence="3" id="KW-1185">Reference proteome</keyword>
<sequence>MDGTPLAPRPLPLAGLRVVEVGIALAGPFAGSLLADMGAEVIKVERRDGGDPMRLLGRRKNGVQVWWGVAARNKRVVTLNLKDPQGKALFEQLVTDADVVVENYRPGVMDRLGIGWQHLSKINPRLVMLSVSGFGQTGPDSGRPGFGKIAEALSGMVTLTGEPAETPQHVGFSLADTSAGLMGFFAVAAALHARDCGGGSGTHIDLALYEPLLRMADCQLALHHLQQRSPARQGSNDPYGWGAAEADGDWLPSFACADGRWLMLLVRPGGAEKLAALAGAAADSDRTGLATALAPWFAGQSPEAALAALAPLGIEAALVHDGATLATDPYFLARGDVVPTEDAVVGPVVVPGYSPRGYDQSSLRDFRDAQVAENNAEILGDRLGVGRDRLAALEAAGTI</sequence>
<dbReference type="GO" id="GO:0016740">
    <property type="term" value="F:transferase activity"/>
    <property type="evidence" value="ECO:0007669"/>
    <property type="project" value="UniProtKB-KW"/>
</dbReference>
<accession>A0A3N1LKA2</accession>
<protein>
    <submittedName>
        <fullName evidence="2">Succinyl-CoA--D-citramalate CoA-transferase</fullName>
    </submittedName>
</protein>
<evidence type="ECO:0000313" key="2">
    <source>
        <dbReference type="EMBL" id="ROP90856.1"/>
    </source>
</evidence>
<dbReference type="OrthoDB" id="7247435at2"/>
<dbReference type="InterPro" id="IPR044855">
    <property type="entry name" value="CoA-Trfase_III_dom3_sf"/>
</dbReference>
<dbReference type="RefSeq" id="WP_123690294.1">
    <property type="nucleotide sequence ID" value="NZ_AP019700.1"/>
</dbReference>
<dbReference type="Pfam" id="PF02515">
    <property type="entry name" value="CoA_transf_3"/>
    <property type="match status" value="1"/>
</dbReference>
<dbReference type="AlphaFoldDB" id="A0A3N1LKA2"/>
<dbReference type="EMBL" id="RJKX01000014">
    <property type="protein sequence ID" value="ROP90856.1"/>
    <property type="molecule type" value="Genomic_DNA"/>
</dbReference>
<keyword evidence="1 2" id="KW-0808">Transferase</keyword>
<dbReference type="InterPro" id="IPR003673">
    <property type="entry name" value="CoA-Trfase_fam_III"/>
</dbReference>
<dbReference type="InterPro" id="IPR050509">
    <property type="entry name" value="CoA-transferase_III"/>
</dbReference>
<dbReference type="InterPro" id="IPR023606">
    <property type="entry name" value="CoA-Trfase_III_dom_1_sf"/>
</dbReference>
<gene>
    <name evidence="2" type="ORF">EDC65_2716</name>
</gene>
<comment type="caution">
    <text evidence="2">The sequence shown here is derived from an EMBL/GenBank/DDBJ whole genome shotgun (WGS) entry which is preliminary data.</text>
</comment>
<proteinExistence type="predicted"/>
<dbReference type="Proteomes" id="UP000278222">
    <property type="component" value="Unassembled WGS sequence"/>
</dbReference>
<evidence type="ECO:0000256" key="1">
    <source>
        <dbReference type="ARBA" id="ARBA00022679"/>
    </source>
</evidence>
<dbReference type="PANTHER" id="PTHR48228:SF6">
    <property type="entry name" value="L-CARNITINE COA-TRANSFERASE"/>
    <property type="match status" value="1"/>
</dbReference>
<dbReference type="Gene3D" id="3.30.1540.10">
    <property type="entry name" value="formyl-coa transferase, domain 3"/>
    <property type="match status" value="1"/>
</dbReference>
<organism evidence="2 3">
    <name type="scientific">Stella humosa</name>
    <dbReference type="NCBI Taxonomy" id="94"/>
    <lineage>
        <taxon>Bacteria</taxon>
        <taxon>Pseudomonadati</taxon>
        <taxon>Pseudomonadota</taxon>
        <taxon>Alphaproteobacteria</taxon>
        <taxon>Rhodospirillales</taxon>
        <taxon>Stellaceae</taxon>
        <taxon>Stella</taxon>
    </lineage>
</organism>
<evidence type="ECO:0000313" key="3">
    <source>
        <dbReference type="Proteomes" id="UP000278222"/>
    </source>
</evidence>